<dbReference type="AlphaFoldDB" id="A0AAV5TUH5"/>
<evidence type="ECO:0000256" key="1">
    <source>
        <dbReference type="ARBA" id="ARBA00023033"/>
    </source>
</evidence>
<dbReference type="EMBL" id="BTSX01000004">
    <property type="protein sequence ID" value="GMS97894.1"/>
    <property type="molecule type" value="Genomic_DNA"/>
</dbReference>
<dbReference type="Proteomes" id="UP001432027">
    <property type="component" value="Unassembled WGS sequence"/>
</dbReference>
<dbReference type="InterPro" id="IPR036396">
    <property type="entry name" value="Cyt_P450_sf"/>
</dbReference>
<comment type="caution">
    <text evidence="2">The sequence shown here is derived from an EMBL/GenBank/DDBJ whole genome shotgun (WGS) entry which is preliminary data.</text>
</comment>
<dbReference type="GO" id="GO:0005506">
    <property type="term" value="F:iron ion binding"/>
    <property type="evidence" value="ECO:0007669"/>
    <property type="project" value="InterPro"/>
</dbReference>
<protein>
    <recommendedName>
        <fullName evidence="4">Cytochrome P450</fullName>
    </recommendedName>
</protein>
<proteinExistence type="predicted"/>
<name>A0AAV5TUH5_9BILA</name>
<keyword evidence="1" id="KW-0560">Oxidoreductase</keyword>
<dbReference type="SUPFAM" id="SSF48264">
    <property type="entry name" value="Cytochrome P450"/>
    <property type="match status" value="1"/>
</dbReference>
<dbReference type="GO" id="GO:0020037">
    <property type="term" value="F:heme binding"/>
    <property type="evidence" value="ECO:0007669"/>
    <property type="project" value="InterPro"/>
</dbReference>
<organism evidence="2 3">
    <name type="scientific">Pristionchus entomophagus</name>
    <dbReference type="NCBI Taxonomy" id="358040"/>
    <lineage>
        <taxon>Eukaryota</taxon>
        <taxon>Metazoa</taxon>
        <taxon>Ecdysozoa</taxon>
        <taxon>Nematoda</taxon>
        <taxon>Chromadorea</taxon>
        <taxon>Rhabditida</taxon>
        <taxon>Rhabditina</taxon>
        <taxon>Diplogasteromorpha</taxon>
        <taxon>Diplogasteroidea</taxon>
        <taxon>Neodiplogasteridae</taxon>
        <taxon>Pristionchus</taxon>
    </lineage>
</organism>
<gene>
    <name evidence="2" type="ORF">PENTCL1PPCAC_20069</name>
</gene>
<dbReference type="GO" id="GO:0004497">
    <property type="term" value="F:monooxygenase activity"/>
    <property type="evidence" value="ECO:0007669"/>
    <property type="project" value="UniProtKB-KW"/>
</dbReference>
<evidence type="ECO:0000313" key="3">
    <source>
        <dbReference type="Proteomes" id="UP001432027"/>
    </source>
</evidence>
<keyword evidence="3" id="KW-1185">Reference proteome</keyword>
<evidence type="ECO:0008006" key="4">
    <source>
        <dbReference type="Google" id="ProtNLM"/>
    </source>
</evidence>
<dbReference type="Gene3D" id="1.10.630.10">
    <property type="entry name" value="Cytochrome P450"/>
    <property type="match status" value="1"/>
</dbReference>
<evidence type="ECO:0000313" key="2">
    <source>
        <dbReference type="EMBL" id="GMS97894.1"/>
    </source>
</evidence>
<dbReference type="PANTHER" id="PTHR24284">
    <property type="entry name" value="CYTOCHROME P450 FAMILY"/>
    <property type="match status" value="1"/>
</dbReference>
<keyword evidence="1" id="KW-0503">Monooxygenase</keyword>
<dbReference type="PANTHER" id="PTHR24284:SF1">
    <property type="entry name" value="CYTOCHROME P450 FAMILY"/>
    <property type="match status" value="1"/>
</dbReference>
<sequence>MIGVLLLGGISLLIYSIVRYYQYTARYPKGPWPLLFIGNLLEFDFKAQHNTFNKFGKEQKGIYTLFTPIPYIQITDWKLIKEAFVNKDQRVHRRERRTRVEGL</sequence>
<reference evidence="2" key="1">
    <citation type="submission" date="2023-10" db="EMBL/GenBank/DDBJ databases">
        <title>Genome assembly of Pristionchus species.</title>
        <authorList>
            <person name="Yoshida K."/>
            <person name="Sommer R.J."/>
        </authorList>
    </citation>
    <scope>NUCLEOTIDE SEQUENCE</scope>
    <source>
        <strain evidence="2">RS0144</strain>
    </source>
</reference>
<dbReference type="GO" id="GO:0016705">
    <property type="term" value="F:oxidoreductase activity, acting on paired donors, with incorporation or reduction of molecular oxygen"/>
    <property type="evidence" value="ECO:0007669"/>
    <property type="project" value="InterPro"/>
</dbReference>
<accession>A0AAV5TUH5</accession>